<protein>
    <recommendedName>
        <fullName evidence="3">Carrier domain-containing protein</fullName>
    </recommendedName>
</protein>
<organism evidence="1 2">
    <name type="scientific">Leptolyngbya boryana NIES-2135</name>
    <dbReference type="NCBI Taxonomy" id="1973484"/>
    <lineage>
        <taxon>Bacteria</taxon>
        <taxon>Bacillati</taxon>
        <taxon>Cyanobacteriota</taxon>
        <taxon>Cyanophyceae</taxon>
        <taxon>Leptolyngbyales</taxon>
        <taxon>Leptolyngbyaceae</taxon>
        <taxon>Leptolyngbya group</taxon>
        <taxon>Leptolyngbya</taxon>
    </lineage>
</organism>
<evidence type="ECO:0000313" key="2">
    <source>
        <dbReference type="Proteomes" id="UP000217895"/>
    </source>
</evidence>
<keyword evidence="2" id="KW-1185">Reference proteome</keyword>
<reference evidence="1 2" key="1">
    <citation type="submission" date="2017-06" db="EMBL/GenBank/DDBJ databases">
        <title>Genome sequencing of cyanobaciteial culture collection at National Institute for Environmental Studies (NIES).</title>
        <authorList>
            <person name="Hirose Y."/>
            <person name="Shimura Y."/>
            <person name="Fujisawa T."/>
            <person name="Nakamura Y."/>
            <person name="Kawachi M."/>
        </authorList>
    </citation>
    <scope>NUCLEOTIDE SEQUENCE [LARGE SCALE GENOMIC DNA]</scope>
    <source>
        <strain evidence="1 2">NIES-2135</strain>
    </source>
</reference>
<name>A0A1Z4JA06_LEPBY</name>
<sequence>MWRKLDNIVLNIRTYADLSPDLSIRRQINQAMRSRPTRTSEDWYRSFWQPLSISQDLAIFVYQQMEAYSGLQFAKITPSDRLTEDLQLPLVCWFDWECTLCEDFHDRFGIEIRDRLDIGMLHTVRDLVIFLNQQLLSVNC</sequence>
<dbReference type="EMBL" id="AP018203">
    <property type="protein sequence ID" value="BAY53609.1"/>
    <property type="molecule type" value="Genomic_DNA"/>
</dbReference>
<proteinExistence type="predicted"/>
<evidence type="ECO:0000313" key="1">
    <source>
        <dbReference type="EMBL" id="BAY53609.1"/>
    </source>
</evidence>
<dbReference type="Proteomes" id="UP000217895">
    <property type="component" value="Chromosome"/>
</dbReference>
<gene>
    <name evidence="1" type="ORF">NIES2135_04150</name>
</gene>
<evidence type="ECO:0008006" key="3">
    <source>
        <dbReference type="Google" id="ProtNLM"/>
    </source>
</evidence>
<accession>A0A1Z4JA06</accession>
<dbReference type="AlphaFoldDB" id="A0A1Z4JA06"/>